<evidence type="ECO:0000313" key="1">
    <source>
        <dbReference type="EMBL" id="AIF84312.1"/>
    </source>
</evidence>
<dbReference type="EMBL" id="CP007174">
    <property type="protein sequence ID" value="AIF84312.1"/>
    <property type="molecule type" value="Genomic_DNA"/>
</dbReference>
<organism evidence="1 2">
    <name type="scientific">Candidatus Nitrososphaera evergladensis SR1</name>
    <dbReference type="NCBI Taxonomy" id="1459636"/>
    <lineage>
        <taxon>Archaea</taxon>
        <taxon>Nitrososphaerota</taxon>
        <taxon>Nitrososphaeria</taxon>
        <taxon>Nitrososphaerales</taxon>
        <taxon>Nitrososphaeraceae</taxon>
        <taxon>Nitrososphaera</taxon>
    </lineage>
</organism>
<reference evidence="1 2" key="1">
    <citation type="journal article" date="2014" name="PLoS ONE">
        <title>Genome Sequence of Candidatus Nitrososphaera evergladensis from Group I.1b Enriched from Everglades Soil Reveals Novel Genomic Features of the Ammonia-Oxidizing Archaea.</title>
        <authorList>
            <person name="Zhalnina K.V."/>
            <person name="Dias R."/>
            <person name="Leonard M.T."/>
            <person name="Dorr de Quadros P."/>
            <person name="Camargo F.A."/>
            <person name="Drew J.C."/>
            <person name="Farmerie W.G."/>
            <person name="Daroub S.H."/>
            <person name="Triplett E.W."/>
        </authorList>
    </citation>
    <scope>NUCLEOTIDE SEQUENCE [LARGE SCALE GENOMIC DNA]</scope>
    <source>
        <strain evidence="1 2">SR1</strain>
    </source>
</reference>
<dbReference type="GeneID" id="43502642"/>
<dbReference type="AlphaFoldDB" id="A0A075MUB9"/>
<protein>
    <submittedName>
        <fullName evidence="1">Uncharacterized protein</fullName>
    </submittedName>
</protein>
<evidence type="ECO:0000313" key="2">
    <source>
        <dbReference type="Proteomes" id="UP000028194"/>
    </source>
</evidence>
<gene>
    <name evidence="1" type="ORF">NTE_02258</name>
</gene>
<dbReference type="RefSeq" id="WP_158385413.1">
    <property type="nucleotide sequence ID" value="NZ_CP007174.1"/>
</dbReference>
<name>A0A075MUB9_9ARCH</name>
<keyword evidence="2" id="KW-1185">Reference proteome</keyword>
<dbReference type="KEGG" id="nev:NTE_02258"/>
<dbReference type="Proteomes" id="UP000028194">
    <property type="component" value="Chromosome"/>
</dbReference>
<accession>A0A075MUB9</accession>
<dbReference type="OrthoDB" id="13672at2157"/>
<proteinExistence type="predicted"/>
<dbReference type="HOGENOM" id="CLU_2930029_0_0_2"/>
<sequence>MEKKEGATYDRHKLIELGINPELLKDLNDEQAKELLKAIIYLIVKKQDGYA</sequence>